<dbReference type="Proteomes" id="UP001595792">
    <property type="component" value="Unassembled WGS sequence"/>
</dbReference>
<dbReference type="Pfam" id="PF13351">
    <property type="entry name" value="DUF4099"/>
    <property type="match status" value="1"/>
</dbReference>
<evidence type="ECO:0000259" key="1">
    <source>
        <dbReference type="Pfam" id="PF13351"/>
    </source>
</evidence>
<evidence type="ECO:0000313" key="2">
    <source>
        <dbReference type="EMBL" id="MFC4198467.1"/>
    </source>
</evidence>
<proteinExistence type="predicted"/>
<name>A0ABV8NQH6_9SPHI</name>
<feature type="domain" description="DUF4099" evidence="1">
    <location>
        <begin position="5"/>
        <end position="87"/>
    </location>
</feature>
<keyword evidence="3" id="KW-1185">Reference proteome</keyword>
<accession>A0ABV8NQH6</accession>
<dbReference type="EMBL" id="JBHSBY010000139">
    <property type="protein sequence ID" value="MFC4198467.1"/>
    <property type="molecule type" value="Genomic_DNA"/>
</dbReference>
<reference evidence="3" key="1">
    <citation type="journal article" date="2019" name="Int. J. Syst. Evol. Microbiol.">
        <title>The Global Catalogue of Microorganisms (GCM) 10K type strain sequencing project: providing services to taxonomists for standard genome sequencing and annotation.</title>
        <authorList>
            <consortium name="The Broad Institute Genomics Platform"/>
            <consortium name="The Broad Institute Genome Sequencing Center for Infectious Disease"/>
            <person name="Wu L."/>
            <person name="Ma J."/>
        </authorList>
    </citation>
    <scope>NUCLEOTIDE SEQUENCE [LARGE SCALE GENOMIC DNA]</scope>
    <source>
        <strain evidence="3">CCM 8689</strain>
    </source>
</reference>
<organism evidence="2 3">
    <name type="scientific">Pedobacter jamesrossensis</name>
    <dbReference type="NCBI Taxonomy" id="1908238"/>
    <lineage>
        <taxon>Bacteria</taxon>
        <taxon>Pseudomonadati</taxon>
        <taxon>Bacteroidota</taxon>
        <taxon>Sphingobacteriia</taxon>
        <taxon>Sphingobacteriales</taxon>
        <taxon>Sphingobacteriaceae</taxon>
        <taxon>Pedobacter</taxon>
    </lineage>
</organism>
<comment type="caution">
    <text evidence="2">The sequence shown here is derived from an EMBL/GenBank/DDBJ whole genome shotgun (WGS) entry which is preliminary data.</text>
</comment>
<dbReference type="RefSeq" id="WP_378962460.1">
    <property type="nucleotide sequence ID" value="NZ_JBHRXC010000016.1"/>
</dbReference>
<gene>
    <name evidence="2" type="ORF">ACFOUY_17305</name>
</gene>
<evidence type="ECO:0000313" key="3">
    <source>
        <dbReference type="Proteomes" id="UP001595792"/>
    </source>
</evidence>
<sequence length="259" mass="29134">MKTQFNLSELPLSQFEALGIYRDRQLLLEPEEISTLLSGRRTTLISLHELKGADFSIERLDARLSLHRQPTGAVELLIHPIYRNARAHPLLNNQEMQELISGSKSFIGKAVEREEGVAAMYNIEYDQSTRDFVGYYVSKVQAPERVNGMLLSEEEKSAFQRGELLELSDGTKLQHRATEPKGMLSDRKALVLSVLLDGGISYLLLRGINSLSGTQEQRDHKTPAFNAALLEMEGSKVLKQREFISPELQVQPQGRGMGR</sequence>
<dbReference type="InterPro" id="IPR025343">
    <property type="entry name" value="DUF4099"/>
</dbReference>
<protein>
    <submittedName>
        <fullName evidence="2">DUF4099 domain-containing protein</fullName>
    </submittedName>
</protein>